<dbReference type="InterPro" id="IPR048831">
    <property type="entry name" value="C8A_B_C6_EGF-like"/>
</dbReference>
<evidence type="ECO:0000256" key="17">
    <source>
        <dbReference type="ARBA" id="ARBA00023180"/>
    </source>
</evidence>
<comment type="similarity">
    <text evidence="3">Belongs to the complement C6/C7/C8/C9 family.</text>
</comment>
<sequence>HFFCGNIHYFQSLRCNGEPDCDDFSDEDECDRINQREDKCSTLIPIPGAERSTQGYNLLTGDFMDQVLDPKYFGGKCEYVYNGEWSKLTYDAFCESLQYNEDEKNYRKPYNYHTYRFVAEATSKGSDEYFEDMQRLLEARQSMSSSNFGISVGISFVNVGVKGNAESEFLNNLTKYQSQDFSFIRVWSKVQTAHFKMRSNQLMLHEDFYIALMELPEQYDFGVYSRFLNTFGTHYVTEGAMGGSLEYVAVLNKTAMANETSDLGSAVVEDIIKLVKGGITETGSGLLVIRDQATYRKWGASLKYSPALTDFEILPIFEAVRLSTAADHAGARIENLERAIEEYLREFDTCRCAPCRHNGIHVLSGTSCSCICRSGFRGVACEETLRRGECTDGSWSCWGSWSTCSSGTKSRRRVCNNPSPEGGGAPCLGSANQNRRC</sequence>
<evidence type="ECO:0000256" key="18">
    <source>
        <dbReference type="ARBA" id="ARBA00023298"/>
    </source>
</evidence>
<evidence type="ECO:0000256" key="11">
    <source>
        <dbReference type="ARBA" id="ARBA00022852"/>
    </source>
</evidence>
<gene>
    <name evidence="21" type="primary">C8A</name>
</gene>
<keyword evidence="5" id="KW-0964">Secreted</keyword>
<evidence type="ECO:0000256" key="12">
    <source>
        <dbReference type="ARBA" id="ARBA00022859"/>
    </source>
</evidence>
<dbReference type="Ensembl" id="ENSXCOT00000010296.1">
    <property type="protein sequence ID" value="ENSXCOP00000010177.1"/>
    <property type="gene ID" value="ENSXCOG00000007721.1"/>
</dbReference>
<protein>
    <submittedName>
        <fullName evidence="21">Complement C8 alpha chain</fullName>
    </submittedName>
</protein>
<keyword evidence="22" id="KW-1185">Reference proteome</keyword>
<keyword evidence="14" id="KW-0473">Membrane attack complex</keyword>
<evidence type="ECO:0000256" key="6">
    <source>
        <dbReference type="ARBA" id="ARBA00022537"/>
    </source>
</evidence>
<dbReference type="CDD" id="cd00112">
    <property type="entry name" value="LDLa"/>
    <property type="match status" value="1"/>
</dbReference>
<comment type="subcellular location">
    <subcellularLocation>
        <location evidence="2">Secreted</location>
    </subcellularLocation>
    <subcellularLocation>
        <location evidence="1">Target cell membrane</location>
        <topology evidence="1">Multi-pass membrane protein</topology>
    </subcellularLocation>
</comment>
<dbReference type="GO" id="GO:0005576">
    <property type="term" value="C:extracellular region"/>
    <property type="evidence" value="ECO:0007669"/>
    <property type="project" value="UniProtKB-SubCell"/>
</dbReference>
<dbReference type="AlphaFoldDB" id="A0A3B5LH41"/>
<keyword evidence="9" id="KW-0732">Signal</keyword>
<keyword evidence="16" id="KW-1015">Disulfide bond</keyword>
<accession>A0A3B5LH41</accession>
<evidence type="ECO:0000256" key="9">
    <source>
        <dbReference type="ARBA" id="ARBA00022729"/>
    </source>
</evidence>
<keyword evidence="18" id="KW-1053">Target membrane</keyword>
<keyword evidence="10" id="KW-0677">Repeat</keyword>
<keyword evidence="11" id="KW-0204">Cytolysis</keyword>
<dbReference type="PANTHER" id="PTHR45742:SF1">
    <property type="entry name" value="COMPLEMENT COMPONENT C8 ALPHA CHAIN"/>
    <property type="match status" value="1"/>
</dbReference>
<feature type="domain" description="MACPF" evidence="20">
    <location>
        <begin position="36"/>
        <end position="374"/>
    </location>
</feature>
<evidence type="ECO:0000256" key="8">
    <source>
        <dbReference type="ARBA" id="ARBA00022692"/>
    </source>
</evidence>
<dbReference type="SMART" id="SM00457">
    <property type="entry name" value="MACPF"/>
    <property type="match status" value="1"/>
</dbReference>
<evidence type="ECO:0000256" key="10">
    <source>
        <dbReference type="ARBA" id="ARBA00022737"/>
    </source>
</evidence>
<dbReference type="PRINTS" id="PR00764">
    <property type="entry name" value="COMPLEMENTC9"/>
</dbReference>
<reference evidence="21" key="2">
    <citation type="submission" date="2025-09" db="UniProtKB">
        <authorList>
            <consortium name="Ensembl"/>
        </authorList>
    </citation>
    <scope>IDENTIFICATION</scope>
</reference>
<dbReference type="InterPro" id="IPR020863">
    <property type="entry name" value="MACPF_CS"/>
</dbReference>
<reference evidence="21" key="1">
    <citation type="submission" date="2025-08" db="UniProtKB">
        <authorList>
            <consortium name="Ensembl"/>
        </authorList>
    </citation>
    <scope>IDENTIFICATION</scope>
</reference>
<keyword evidence="12" id="KW-0391">Immunity</keyword>
<dbReference type="GO" id="GO:0006958">
    <property type="term" value="P:complement activation, classical pathway"/>
    <property type="evidence" value="ECO:0007669"/>
    <property type="project" value="UniProtKB-KW"/>
</dbReference>
<dbReference type="GO" id="GO:0031640">
    <property type="term" value="P:killing of cells of another organism"/>
    <property type="evidence" value="ECO:0007669"/>
    <property type="project" value="UniProtKB-KW"/>
</dbReference>
<dbReference type="Pfam" id="PF21195">
    <property type="entry name" value="EGF_C8A_B_C6"/>
    <property type="match status" value="1"/>
</dbReference>
<keyword evidence="6" id="KW-1052">Target cell membrane</keyword>
<dbReference type="PROSITE" id="PS00279">
    <property type="entry name" value="MACPF_1"/>
    <property type="match status" value="1"/>
</dbReference>
<evidence type="ECO:0000256" key="14">
    <source>
        <dbReference type="ARBA" id="ARBA00023058"/>
    </source>
</evidence>
<feature type="coiled-coil region" evidence="19">
    <location>
        <begin position="326"/>
        <end position="353"/>
    </location>
</feature>
<dbReference type="InterPro" id="IPR001862">
    <property type="entry name" value="MAC_perforin"/>
</dbReference>
<proteinExistence type="inferred from homology"/>
<keyword evidence="7" id="KW-0399">Innate immunity</keyword>
<dbReference type="InterPro" id="IPR036383">
    <property type="entry name" value="TSP1_rpt_sf"/>
</dbReference>
<dbReference type="GO" id="GO:0045087">
    <property type="term" value="P:innate immune response"/>
    <property type="evidence" value="ECO:0007669"/>
    <property type="project" value="UniProtKB-KW"/>
</dbReference>
<dbReference type="PROSITE" id="PS50092">
    <property type="entry name" value="TSP1"/>
    <property type="match status" value="1"/>
</dbReference>
<dbReference type="Gene3D" id="2.20.100.10">
    <property type="entry name" value="Thrombospondin type-1 (TSP1) repeat"/>
    <property type="match status" value="1"/>
</dbReference>
<dbReference type="Pfam" id="PF01823">
    <property type="entry name" value="MACPF"/>
    <property type="match status" value="2"/>
</dbReference>
<evidence type="ECO:0000256" key="16">
    <source>
        <dbReference type="ARBA" id="ARBA00023157"/>
    </source>
</evidence>
<evidence type="ECO:0000313" key="22">
    <source>
        <dbReference type="Proteomes" id="UP000261380"/>
    </source>
</evidence>
<keyword evidence="8" id="KW-0812">Transmembrane</keyword>
<keyword evidence="13" id="KW-0180">Complement pathway</keyword>
<dbReference type="GeneTree" id="ENSGT00940000160126"/>
<keyword evidence="4" id="KW-1134">Transmembrane beta strand</keyword>
<evidence type="ECO:0000256" key="2">
    <source>
        <dbReference type="ARBA" id="ARBA00004613"/>
    </source>
</evidence>
<dbReference type="GO" id="GO:0005579">
    <property type="term" value="C:membrane attack complex"/>
    <property type="evidence" value="ECO:0007669"/>
    <property type="project" value="UniProtKB-KW"/>
</dbReference>
<evidence type="ECO:0000256" key="15">
    <source>
        <dbReference type="ARBA" id="ARBA00023136"/>
    </source>
</evidence>
<evidence type="ECO:0000256" key="19">
    <source>
        <dbReference type="SAM" id="Coils"/>
    </source>
</evidence>
<dbReference type="SUPFAM" id="SSF82895">
    <property type="entry name" value="TSP-1 type 1 repeat"/>
    <property type="match status" value="1"/>
</dbReference>
<dbReference type="InterPro" id="IPR020864">
    <property type="entry name" value="MACPF"/>
</dbReference>
<evidence type="ECO:0000313" key="21">
    <source>
        <dbReference type="Ensembl" id="ENSXCOP00000010177.1"/>
    </source>
</evidence>
<keyword evidence="17" id="KW-0325">Glycoprotein</keyword>
<keyword evidence="15" id="KW-0472">Membrane</keyword>
<dbReference type="Proteomes" id="UP000261380">
    <property type="component" value="Unplaced"/>
</dbReference>
<evidence type="ECO:0000256" key="1">
    <source>
        <dbReference type="ARBA" id="ARBA00004276"/>
    </source>
</evidence>
<dbReference type="GO" id="GO:0044218">
    <property type="term" value="C:other organism cell membrane"/>
    <property type="evidence" value="ECO:0007669"/>
    <property type="project" value="UniProtKB-KW"/>
</dbReference>
<dbReference type="PRINTS" id="PR01705">
    <property type="entry name" value="TSP1REPEAT"/>
</dbReference>
<evidence type="ECO:0000256" key="5">
    <source>
        <dbReference type="ARBA" id="ARBA00022525"/>
    </source>
</evidence>
<dbReference type="PROSITE" id="PS51412">
    <property type="entry name" value="MACPF_2"/>
    <property type="match status" value="1"/>
</dbReference>
<evidence type="ECO:0000256" key="7">
    <source>
        <dbReference type="ARBA" id="ARBA00022588"/>
    </source>
</evidence>
<evidence type="ECO:0000256" key="13">
    <source>
        <dbReference type="ARBA" id="ARBA00022875"/>
    </source>
</evidence>
<dbReference type="InterPro" id="IPR002172">
    <property type="entry name" value="LDrepeatLR_classA_rpt"/>
</dbReference>
<evidence type="ECO:0000256" key="4">
    <source>
        <dbReference type="ARBA" id="ARBA00022452"/>
    </source>
</evidence>
<organism evidence="21 22">
    <name type="scientific">Xiphophorus couchianus</name>
    <name type="common">Monterrey platyfish</name>
    <dbReference type="NCBI Taxonomy" id="32473"/>
    <lineage>
        <taxon>Eukaryota</taxon>
        <taxon>Metazoa</taxon>
        <taxon>Chordata</taxon>
        <taxon>Craniata</taxon>
        <taxon>Vertebrata</taxon>
        <taxon>Euteleostomi</taxon>
        <taxon>Actinopterygii</taxon>
        <taxon>Neopterygii</taxon>
        <taxon>Teleostei</taxon>
        <taxon>Neoteleostei</taxon>
        <taxon>Acanthomorphata</taxon>
        <taxon>Ovalentaria</taxon>
        <taxon>Atherinomorphae</taxon>
        <taxon>Cyprinodontiformes</taxon>
        <taxon>Poeciliidae</taxon>
        <taxon>Poeciliinae</taxon>
        <taxon>Xiphophorus</taxon>
    </lineage>
</organism>
<evidence type="ECO:0000259" key="20">
    <source>
        <dbReference type="PROSITE" id="PS51412"/>
    </source>
</evidence>
<dbReference type="PANTHER" id="PTHR45742">
    <property type="entry name" value="COMPLEMENT COMPONENT C6"/>
    <property type="match status" value="1"/>
</dbReference>
<evidence type="ECO:0000256" key="3">
    <source>
        <dbReference type="ARBA" id="ARBA00009214"/>
    </source>
</evidence>
<name>A0A3B5LH41_9TELE</name>
<dbReference type="InterPro" id="IPR000884">
    <property type="entry name" value="TSP1_rpt"/>
</dbReference>
<keyword evidence="19" id="KW-0175">Coiled coil</keyword>